<accession>A0A7S3UST6</accession>
<gene>
    <name evidence="2" type="ORF">HAKA00212_LOCUS1121</name>
</gene>
<proteinExistence type="predicted"/>
<dbReference type="EMBL" id="HBIU01003127">
    <property type="protein sequence ID" value="CAE0622210.1"/>
    <property type="molecule type" value="Transcribed_RNA"/>
</dbReference>
<name>A0A7S3UST6_HETAK</name>
<evidence type="ECO:0000256" key="1">
    <source>
        <dbReference type="SAM" id="MobiDB-lite"/>
    </source>
</evidence>
<evidence type="ECO:0000313" key="2">
    <source>
        <dbReference type="EMBL" id="CAE0622210.1"/>
    </source>
</evidence>
<dbReference type="AlphaFoldDB" id="A0A7S3UST6"/>
<reference evidence="2" key="1">
    <citation type="submission" date="2021-01" db="EMBL/GenBank/DDBJ databases">
        <authorList>
            <person name="Corre E."/>
            <person name="Pelletier E."/>
            <person name="Niang G."/>
            <person name="Scheremetjew M."/>
            <person name="Finn R."/>
            <person name="Kale V."/>
            <person name="Holt S."/>
            <person name="Cochrane G."/>
            <person name="Meng A."/>
            <person name="Brown T."/>
            <person name="Cohen L."/>
        </authorList>
    </citation>
    <scope>NUCLEOTIDE SEQUENCE</scope>
    <source>
        <strain evidence="2">CCMP3107</strain>
    </source>
</reference>
<feature type="region of interest" description="Disordered" evidence="1">
    <location>
        <begin position="221"/>
        <end position="258"/>
    </location>
</feature>
<protein>
    <submittedName>
        <fullName evidence="2">Uncharacterized protein</fullName>
    </submittedName>
</protein>
<sequence>MKSLPELQKIRLYKKKLGEVESTFAEKKKCIMKVLGEKIDKLKKADEKRRKQRCNAQVRKKLGEVEKMRCKLTTQYLKPGTRICTIPNCGRVYKVEHRKAYQCSVGNCPSHDLISCGCMIFTCPKCCMEICNFHAPSHNSWCAQTLRQRCGCPDNLDSLVGSQLRPKDVEYHCGKIIPAQEDKEKCRSCGTLCCRDCSSPCVYCSAVSCYRSECEADKSCCQDDDHSGMSPGWPEDDSSSAYTFGSGTPPSDTFDSSS</sequence>
<organism evidence="2">
    <name type="scientific">Heterosigma akashiwo</name>
    <name type="common">Chromophytic alga</name>
    <name type="synonym">Heterosigma carterae</name>
    <dbReference type="NCBI Taxonomy" id="2829"/>
    <lineage>
        <taxon>Eukaryota</taxon>
        <taxon>Sar</taxon>
        <taxon>Stramenopiles</taxon>
        <taxon>Ochrophyta</taxon>
        <taxon>Raphidophyceae</taxon>
        <taxon>Chattonellales</taxon>
        <taxon>Chattonellaceae</taxon>
        <taxon>Heterosigma</taxon>
    </lineage>
</organism>
<feature type="compositionally biased region" description="Polar residues" evidence="1">
    <location>
        <begin position="239"/>
        <end position="258"/>
    </location>
</feature>